<evidence type="ECO:0000256" key="2">
    <source>
        <dbReference type="ARBA" id="ARBA00004752"/>
    </source>
</evidence>
<keyword evidence="5 7" id="KW-0547">Nucleotide-binding</keyword>
<keyword evidence="7" id="KW-0131">Cell cycle</keyword>
<dbReference type="SUPFAM" id="SSF53244">
    <property type="entry name" value="MurD-like peptide ligases, peptide-binding domain"/>
    <property type="match status" value="1"/>
</dbReference>
<keyword evidence="7" id="KW-0132">Cell division</keyword>
<dbReference type="EMBL" id="QOVW01000002">
    <property type="protein sequence ID" value="RDB37304.1"/>
    <property type="molecule type" value="Genomic_DNA"/>
</dbReference>
<dbReference type="SUPFAM" id="SSF51984">
    <property type="entry name" value="MurCD N-terminal domain"/>
    <property type="match status" value="1"/>
</dbReference>
<evidence type="ECO:0000256" key="7">
    <source>
        <dbReference type="HAMAP-Rule" id="MF_00639"/>
    </source>
</evidence>
<evidence type="ECO:0000259" key="8">
    <source>
        <dbReference type="Pfam" id="PF08245"/>
    </source>
</evidence>
<comment type="pathway">
    <text evidence="2 7">Cell wall biogenesis; peptidoglycan biosynthesis.</text>
</comment>
<evidence type="ECO:0000313" key="9">
    <source>
        <dbReference type="EMBL" id="RDB37304.1"/>
    </source>
</evidence>
<name>A0A369KZZ9_9BACT</name>
<dbReference type="UniPathway" id="UPA00219"/>
<comment type="subcellular location">
    <subcellularLocation>
        <location evidence="1 7">Cytoplasm</location>
    </subcellularLocation>
</comment>
<comment type="catalytic activity">
    <reaction evidence="7">
        <text>UDP-N-acetyl-alpha-D-muramoyl-L-alanine + D-glutamate + ATP = UDP-N-acetyl-alpha-D-muramoyl-L-alanyl-D-glutamate + ADP + phosphate + H(+)</text>
        <dbReference type="Rhea" id="RHEA:16429"/>
        <dbReference type="ChEBI" id="CHEBI:15378"/>
        <dbReference type="ChEBI" id="CHEBI:29986"/>
        <dbReference type="ChEBI" id="CHEBI:30616"/>
        <dbReference type="ChEBI" id="CHEBI:43474"/>
        <dbReference type="ChEBI" id="CHEBI:83898"/>
        <dbReference type="ChEBI" id="CHEBI:83900"/>
        <dbReference type="ChEBI" id="CHEBI:456216"/>
        <dbReference type="EC" id="6.3.2.9"/>
    </reaction>
</comment>
<comment type="similarity">
    <text evidence="7">Belongs to the MurCDEF family.</text>
</comment>
<dbReference type="GO" id="GO:0005524">
    <property type="term" value="F:ATP binding"/>
    <property type="evidence" value="ECO:0007669"/>
    <property type="project" value="UniProtKB-UniRule"/>
</dbReference>
<dbReference type="GO" id="GO:0071555">
    <property type="term" value="P:cell wall organization"/>
    <property type="evidence" value="ECO:0007669"/>
    <property type="project" value="UniProtKB-KW"/>
</dbReference>
<accession>A0A369KZZ9</accession>
<dbReference type="Gene3D" id="3.40.50.720">
    <property type="entry name" value="NAD(P)-binding Rossmann-like Domain"/>
    <property type="match status" value="1"/>
</dbReference>
<evidence type="ECO:0000256" key="4">
    <source>
        <dbReference type="ARBA" id="ARBA00022598"/>
    </source>
</evidence>
<dbReference type="InterPro" id="IPR013221">
    <property type="entry name" value="Mur_ligase_cen"/>
</dbReference>
<reference evidence="9" key="1">
    <citation type="submission" date="2018-04" db="EMBL/GenBank/DDBJ databases">
        <title>Draft genome sequence of the Candidatus Spirobacillus cienkowskii, a pathogen of freshwater Daphnia species, reconstructed from hemolymph metagenomic reads.</title>
        <authorList>
            <person name="Bresciani L."/>
            <person name="Lemos L.N."/>
            <person name="Wale N."/>
            <person name="Lin J.Y."/>
            <person name="Fernandes G.R."/>
            <person name="Duffy M.A."/>
            <person name="Rodrigues J.M."/>
        </authorList>
    </citation>
    <scope>NUCLEOTIDE SEQUENCE [LARGE SCALE GENOMIC DNA]</scope>
    <source>
        <strain evidence="9">Binning01</strain>
    </source>
</reference>
<keyword evidence="10" id="KW-1185">Reference proteome</keyword>
<feature type="domain" description="Mur ligase central" evidence="8">
    <location>
        <begin position="118"/>
        <end position="253"/>
    </location>
</feature>
<dbReference type="AlphaFoldDB" id="A0A369KZZ9"/>
<dbReference type="Proteomes" id="UP000253934">
    <property type="component" value="Unassembled WGS sequence"/>
</dbReference>
<keyword evidence="7" id="KW-0961">Cell wall biogenesis/degradation</keyword>
<evidence type="ECO:0000256" key="6">
    <source>
        <dbReference type="ARBA" id="ARBA00022840"/>
    </source>
</evidence>
<keyword evidence="7" id="KW-0573">Peptidoglycan synthesis</keyword>
<dbReference type="Pfam" id="PF21377">
    <property type="entry name" value="MurD_N"/>
    <property type="match status" value="1"/>
</dbReference>
<keyword evidence="4 7" id="KW-0436">Ligase</keyword>
<evidence type="ECO:0000256" key="5">
    <source>
        <dbReference type="ARBA" id="ARBA00022741"/>
    </source>
</evidence>
<dbReference type="GO" id="GO:0008360">
    <property type="term" value="P:regulation of cell shape"/>
    <property type="evidence" value="ECO:0007669"/>
    <property type="project" value="UniProtKB-KW"/>
</dbReference>
<sequence length="532" mass="60736">MCFHKNIEKTKFFIAGAAKSGLSVAKLLKNYDAKVFITEEKKLSQEVIEELNYLKIPFEDKGHSLEKITNECDVMILSPGIPLNTQIPMLCMKENLVLVSEIEVASWFLKPNNLILAITGTNGKSTTVNYLNQLINLSERNSIACGNIGTPFSHVVSQNSKENIFVLELSSYQLELTFSIQPKCSAILNIQNDHLGRYETIEEYLKAKWRIVLLTDPEGLVILDYDVLKLALKIGLILPKCKIIVTKFCHQMQKNKKTDNFEQKYQFFQNKLNNYRYLPNPIYKEIERLEIEDLPVSKFLNFAYVTYNKEEAVTVSLKTDNLIKKIEINKICIPGKHNVMNILTASLIAQHLGIHDEFITSQWNESSSKYIHLPHRLEKIGKGYCIFINELLQEKNLLIINDSKATNVESTLVALTSFKLPIRLLLGGKPKGDSYKPIIEFFNKNLIKVYPFGDASEIIFNELISNKNYLAKPSNNMISAANLALNDAQNNEIILLSPACSSFDEFRDFEHRGNVFREWAISHLKENKSESL</sequence>
<dbReference type="GO" id="GO:0005737">
    <property type="term" value="C:cytoplasm"/>
    <property type="evidence" value="ECO:0007669"/>
    <property type="project" value="UniProtKB-SubCell"/>
</dbReference>
<dbReference type="Gene3D" id="3.40.1190.10">
    <property type="entry name" value="Mur-like, catalytic domain"/>
    <property type="match status" value="1"/>
</dbReference>
<dbReference type="PANTHER" id="PTHR43692">
    <property type="entry name" value="UDP-N-ACETYLMURAMOYLALANINE--D-GLUTAMATE LIGASE"/>
    <property type="match status" value="1"/>
</dbReference>
<keyword evidence="7" id="KW-0133">Cell shape</keyword>
<comment type="function">
    <text evidence="7">Cell wall formation. Catalyzes the addition of glutamate to the nucleotide precursor UDP-N-acetylmuramoyl-L-alanine (UMA).</text>
</comment>
<dbReference type="Gene3D" id="3.90.190.20">
    <property type="entry name" value="Mur ligase, C-terminal domain"/>
    <property type="match status" value="1"/>
</dbReference>
<dbReference type="HAMAP" id="MF_00639">
    <property type="entry name" value="MurD"/>
    <property type="match status" value="1"/>
</dbReference>
<proteinExistence type="inferred from homology"/>
<dbReference type="NCBIfam" id="TIGR01087">
    <property type="entry name" value="murD"/>
    <property type="match status" value="1"/>
</dbReference>
<evidence type="ECO:0000256" key="3">
    <source>
        <dbReference type="ARBA" id="ARBA00022490"/>
    </source>
</evidence>
<dbReference type="InterPro" id="IPR036565">
    <property type="entry name" value="Mur-like_cat_sf"/>
</dbReference>
<gene>
    <name evidence="7 9" type="primary">murD</name>
    <name evidence="9" type="ORF">DCC88_00490</name>
</gene>
<feature type="binding site" evidence="7">
    <location>
        <begin position="120"/>
        <end position="126"/>
    </location>
    <ligand>
        <name>ATP</name>
        <dbReference type="ChEBI" id="CHEBI:30616"/>
    </ligand>
</feature>
<evidence type="ECO:0000256" key="1">
    <source>
        <dbReference type="ARBA" id="ARBA00004496"/>
    </source>
</evidence>
<keyword evidence="6 7" id="KW-0067">ATP-binding</keyword>
<dbReference type="InterPro" id="IPR036615">
    <property type="entry name" value="Mur_ligase_C_dom_sf"/>
</dbReference>
<dbReference type="SUPFAM" id="SSF53623">
    <property type="entry name" value="MurD-like peptide ligases, catalytic domain"/>
    <property type="match status" value="1"/>
</dbReference>
<evidence type="ECO:0000313" key="10">
    <source>
        <dbReference type="Proteomes" id="UP000253934"/>
    </source>
</evidence>
<protein>
    <recommendedName>
        <fullName evidence="7">UDP-N-acetylmuramoylalanine--D-glutamate ligase</fullName>
        <ecNumber evidence="7">6.3.2.9</ecNumber>
    </recommendedName>
    <alternativeName>
        <fullName evidence="7">D-glutamic acid-adding enzyme</fullName>
    </alternativeName>
    <alternativeName>
        <fullName evidence="7">UDP-N-acetylmuramoyl-L-alanyl-D-glutamate synthetase</fullName>
    </alternativeName>
</protein>
<comment type="caution">
    <text evidence="9">The sequence shown here is derived from an EMBL/GenBank/DDBJ whole genome shotgun (WGS) entry which is preliminary data.</text>
</comment>
<dbReference type="GO" id="GO:0051301">
    <property type="term" value="P:cell division"/>
    <property type="evidence" value="ECO:0007669"/>
    <property type="project" value="UniProtKB-KW"/>
</dbReference>
<dbReference type="GO" id="GO:0009252">
    <property type="term" value="P:peptidoglycan biosynthetic process"/>
    <property type="evidence" value="ECO:0007669"/>
    <property type="project" value="UniProtKB-UniRule"/>
</dbReference>
<dbReference type="GO" id="GO:0008764">
    <property type="term" value="F:UDP-N-acetylmuramoylalanine-D-glutamate ligase activity"/>
    <property type="evidence" value="ECO:0007669"/>
    <property type="project" value="UniProtKB-UniRule"/>
</dbReference>
<keyword evidence="3 7" id="KW-0963">Cytoplasm</keyword>
<dbReference type="InterPro" id="IPR005762">
    <property type="entry name" value="MurD"/>
</dbReference>
<dbReference type="EC" id="6.3.2.9" evidence="7"/>
<dbReference type="Pfam" id="PF08245">
    <property type="entry name" value="Mur_ligase_M"/>
    <property type="match status" value="1"/>
</dbReference>
<dbReference type="PANTHER" id="PTHR43692:SF1">
    <property type="entry name" value="UDP-N-ACETYLMURAMOYLALANINE--D-GLUTAMATE LIGASE"/>
    <property type="match status" value="1"/>
</dbReference>
<organism evidence="9 10">
    <name type="scientific">Spirobacillus cienkowskii</name>
    <dbReference type="NCBI Taxonomy" id="495820"/>
    <lineage>
        <taxon>Bacteria</taxon>
        <taxon>Pseudomonadati</taxon>
        <taxon>Bdellovibrionota</taxon>
        <taxon>Oligoflexia</taxon>
        <taxon>Silvanigrellales</taxon>
        <taxon>Spirobacillus</taxon>
    </lineage>
</organism>